<dbReference type="Pfam" id="PF02472">
    <property type="entry name" value="ExbD"/>
    <property type="match status" value="1"/>
</dbReference>
<feature type="transmembrane region" description="Helical" evidence="8">
    <location>
        <begin position="21"/>
        <end position="44"/>
    </location>
</feature>
<sequence>MEKIMNDPMEYMNDAKAITGVNITPLVDVCLVLVIIFMVTAPFFSQPILDVKLPIAHTAEGEKRENITVTITSAGRLSVNDVGTNWKGLPILLEKKIKMNRDKFVIIRVDKAASHGEMLRAMDIAKTSGARKLTIATQQKKRVVKG</sequence>
<dbReference type="Proteomes" id="UP000231067">
    <property type="component" value="Unassembled WGS sequence"/>
</dbReference>
<dbReference type="PANTHER" id="PTHR30558">
    <property type="entry name" value="EXBD MEMBRANE COMPONENT OF PMF-DRIVEN MACROMOLECULE IMPORT SYSTEM"/>
    <property type="match status" value="1"/>
</dbReference>
<evidence type="ECO:0000256" key="6">
    <source>
        <dbReference type="ARBA" id="ARBA00023136"/>
    </source>
</evidence>
<comment type="subcellular location">
    <subcellularLocation>
        <location evidence="1">Cell membrane</location>
        <topology evidence="1">Single-pass membrane protein</topology>
    </subcellularLocation>
    <subcellularLocation>
        <location evidence="7">Cell membrane</location>
        <topology evidence="7">Single-pass type II membrane protein</topology>
    </subcellularLocation>
</comment>
<keyword evidence="7" id="KW-0653">Protein transport</keyword>
<dbReference type="GO" id="GO:0005886">
    <property type="term" value="C:plasma membrane"/>
    <property type="evidence" value="ECO:0007669"/>
    <property type="project" value="UniProtKB-SubCell"/>
</dbReference>
<evidence type="ECO:0000313" key="9">
    <source>
        <dbReference type="EMBL" id="PIP42180.1"/>
    </source>
</evidence>
<evidence type="ECO:0000256" key="4">
    <source>
        <dbReference type="ARBA" id="ARBA00022692"/>
    </source>
</evidence>
<comment type="caution">
    <text evidence="9">The sequence shown here is derived from an EMBL/GenBank/DDBJ whole genome shotgun (WGS) entry which is preliminary data.</text>
</comment>
<evidence type="ECO:0000313" key="10">
    <source>
        <dbReference type="Proteomes" id="UP000231067"/>
    </source>
</evidence>
<protein>
    <submittedName>
        <fullName evidence="9">Biopolymer transporter ExbD</fullName>
    </submittedName>
</protein>
<comment type="similarity">
    <text evidence="2 7">Belongs to the ExbD/TolR family.</text>
</comment>
<evidence type="ECO:0000256" key="1">
    <source>
        <dbReference type="ARBA" id="ARBA00004162"/>
    </source>
</evidence>
<proteinExistence type="inferred from homology"/>
<evidence type="ECO:0000256" key="7">
    <source>
        <dbReference type="RuleBase" id="RU003879"/>
    </source>
</evidence>
<dbReference type="Gene3D" id="3.30.420.270">
    <property type="match status" value="1"/>
</dbReference>
<keyword evidence="5 8" id="KW-1133">Transmembrane helix</keyword>
<dbReference type="AlphaFoldDB" id="A0A2H0ABI0"/>
<name>A0A2H0ABI0_9BACT</name>
<organism evidence="9 10">
    <name type="scientific">Candidatus Desantisbacteria bacterium CG23_combo_of_CG06-09_8_20_14_all_40_23</name>
    <dbReference type="NCBI Taxonomy" id="1974550"/>
    <lineage>
        <taxon>Bacteria</taxon>
        <taxon>Candidatus Desantisiibacteriota</taxon>
    </lineage>
</organism>
<accession>A0A2H0ABI0</accession>
<gene>
    <name evidence="9" type="ORF">COX18_01255</name>
</gene>
<keyword evidence="3" id="KW-1003">Cell membrane</keyword>
<dbReference type="InterPro" id="IPR003400">
    <property type="entry name" value="ExbD"/>
</dbReference>
<evidence type="ECO:0000256" key="5">
    <source>
        <dbReference type="ARBA" id="ARBA00022989"/>
    </source>
</evidence>
<keyword evidence="4 7" id="KW-0812">Transmembrane</keyword>
<evidence type="ECO:0000256" key="2">
    <source>
        <dbReference type="ARBA" id="ARBA00005811"/>
    </source>
</evidence>
<keyword evidence="6 8" id="KW-0472">Membrane</keyword>
<reference evidence="9 10" key="1">
    <citation type="submission" date="2017-09" db="EMBL/GenBank/DDBJ databases">
        <title>Depth-based differentiation of microbial function through sediment-hosted aquifers and enrichment of novel symbionts in the deep terrestrial subsurface.</title>
        <authorList>
            <person name="Probst A.J."/>
            <person name="Ladd B."/>
            <person name="Jarett J.K."/>
            <person name="Geller-Mcgrath D.E."/>
            <person name="Sieber C.M."/>
            <person name="Emerson J.B."/>
            <person name="Anantharaman K."/>
            <person name="Thomas B.C."/>
            <person name="Malmstrom R."/>
            <person name="Stieglmeier M."/>
            <person name="Klingl A."/>
            <person name="Woyke T."/>
            <person name="Ryan C.M."/>
            <person name="Banfield J.F."/>
        </authorList>
    </citation>
    <scope>NUCLEOTIDE SEQUENCE [LARGE SCALE GENOMIC DNA]</scope>
    <source>
        <strain evidence="9">CG23_combo_of_CG06-09_8_20_14_all_40_23</strain>
    </source>
</reference>
<dbReference type="EMBL" id="PCSH01000020">
    <property type="protein sequence ID" value="PIP42180.1"/>
    <property type="molecule type" value="Genomic_DNA"/>
</dbReference>
<evidence type="ECO:0000256" key="3">
    <source>
        <dbReference type="ARBA" id="ARBA00022475"/>
    </source>
</evidence>
<dbReference type="PANTHER" id="PTHR30558:SF7">
    <property type="entry name" value="TOL-PAL SYSTEM PROTEIN TOLR"/>
    <property type="match status" value="1"/>
</dbReference>
<dbReference type="GO" id="GO:0022857">
    <property type="term" value="F:transmembrane transporter activity"/>
    <property type="evidence" value="ECO:0007669"/>
    <property type="project" value="InterPro"/>
</dbReference>
<evidence type="ECO:0000256" key="8">
    <source>
        <dbReference type="SAM" id="Phobius"/>
    </source>
</evidence>
<dbReference type="GO" id="GO:0015031">
    <property type="term" value="P:protein transport"/>
    <property type="evidence" value="ECO:0007669"/>
    <property type="project" value="UniProtKB-KW"/>
</dbReference>
<keyword evidence="7" id="KW-0813">Transport</keyword>